<name>A0AA89BEC6_9ASTE</name>
<dbReference type="EMBL" id="JAVXUP010000085">
    <property type="protein sequence ID" value="KAK3039045.1"/>
    <property type="molecule type" value="Genomic_DNA"/>
</dbReference>
<proteinExistence type="predicted"/>
<dbReference type="Pfam" id="PF03087">
    <property type="entry name" value="BPS1"/>
    <property type="match status" value="1"/>
</dbReference>
<dbReference type="Pfam" id="PF03004">
    <property type="entry name" value="Transposase_24"/>
    <property type="match status" value="1"/>
</dbReference>
<evidence type="ECO:0000313" key="4">
    <source>
        <dbReference type="Proteomes" id="UP001188597"/>
    </source>
</evidence>
<dbReference type="InterPro" id="IPR004252">
    <property type="entry name" value="Probable_transposase_24"/>
</dbReference>
<evidence type="ECO:0000313" key="3">
    <source>
        <dbReference type="EMBL" id="KAK3039045.1"/>
    </source>
</evidence>
<comment type="caution">
    <text evidence="3">The sequence shown here is derived from an EMBL/GenBank/DDBJ whole genome shotgun (WGS) entry which is preliminary data.</text>
</comment>
<keyword evidence="4" id="KW-1185">Reference proteome</keyword>
<feature type="compositionally biased region" description="Acidic residues" evidence="1">
    <location>
        <begin position="459"/>
        <end position="468"/>
    </location>
</feature>
<feature type="region of interest" description="Disordered" evidence="1">
    <location>
        <begin position="455"/>
        <end position="509"/>
    </location>
</feature>
<dbReference type="AlphaFoldDB" id="A0AA89BEC6"/>
<reference evidence="3" key="1">
    <citation type="submission" date="2022-12" db="EMBL/GenBank/DDBJ databases">
        <title>Draft genome assemblies for two species of Escallonia (Escalloniales).</title>
        <authorList>
            <person name="Chanderbali A."/>
            <person name="Dervinis C."/>
            <person name="Anghel I."/>
            <person name="Soltis D."/>
            <person name="Soltis P."/>
            <person name="Zapata F."/>
        </authorList>
    </citation>
    <scope>NUCLEOTIDE SEQUENCE</scope>
    <source>
        <strain evidence="3">UCBG64.0493</strain>
        <tissue evidence="3">Leaf</tissue>
    </source>
</reference>
<dbReference type="Pfam" id="PF03017">
    <property type="entry name" value="Transposase_23"/>
    <property type="match status" value="1"/>
</dbReference>
<dbReference type="PANTHER" id="PTHR35726:SF4">
    <property type="entry name" value="GLUTAMIC ACID-RICH PROTEIN-LIKE"/>
    <property type="match status" value="1"/>
</dbReference>
<dbReference type="Proteomes" id="UP001188597">
    <property type="component" value="Unassembled WGS sequence"/>
</dbReference>
<gene>
    <name evidence="3" type="ORF">RJ639_027530</name>
</gene>
<dbReference type="InterPro" id="IPR004264">
    <property type="entry name" value="Transposase_23"/>
</dbReference>
<evidence type="ECO:0000259" key="2">
    <source>
        <dbReference type="Pfam" id="PF03017"/>
    </source>
</evidence>
<accession>A0AA89BEC6</accession>
<dbReference type="InterPro" id="IPR004320">
    <property type="entry name" value="BPS1_pln"/>
</dbReference>
<dbReference type="GO" id="GO:0048364">
    <property type="term" value="P:root development"/>
    <property type="evidence" value="ECO:0007669"/>
    <property type="project" value="InterPro"/>
</dbReference>
<feature type="domain" description="Transposase Tnp1/En/Spm-like" evidence="2">
    <location>
        <begin position="309"/>
        <end position="372"/>
    </location>
</feature>
<sequence length="530" mass="59043">MVPRSFLLFISIPSSIMNPNGWSLISKLMLTRSIASRKGHRILNEVGSVDLALKSLHDHIKNNDVRVGVEMASQRLKTLDSSIERLETGFDGRQMDKSWMKQSRTSSAYFKGVEEFLDFAFANAFEDDVETYLQSEPCNAQEHDRDDDSLLDIKAENCLILTLEIENSVKATSAYIVLKIEMVFRAQNSGQNMTEKTAERSNVQTDTFQFDGSASGQSNPTTVELGHEPSRMNMFIECYSKKDENGTPSTVEAANYMAQMHEKRRKLPDGSQDLPAENDILAQVVGKEKYGRVQMYGLGVSQSDVRDVVCLKSIMNPSEIVAKGVIQSIDPSTQVGGEELGPNWCEVSIQFAVKKDERLIRSYGFHKTIYDAYGATIAWPCPYVKGMNCKSSTELSQFFLFEASGDSEAASDDPGDAQADTPNLFWTCHNASIAREDDAESFSCDSRDIYDCDDHDFTESTEEDDDLDERPTHAARGSSKGSNVSREEGEEESRNAGTDGITNRICEGDETESNRLFWETCLEVGYSGKS</sequence>
<dbReference type="PANTHER" id="PTHR35726">
    <property type="entry name" value="GLUTAMIC ACID-RICH PROTEIN-LIKE"/>
    <property type="match status" value="1"/>
</dbReference>
<organism evidence="3 4">
    <name type="scientific">Escallonia herrerae</name>
    <dbReference type="NCBI Taxonomy" id="1293975"/>
    <lineage>
        <taxon>Eukaryota</taxon>
        <taxon>Viridiplantae</taxon>
        <taxon>Streptophyta</taxon>
        <taxon>Embryophyta</taxon>
        <taxon>Tracheophyta</taxon>
        <taxon>Spermatophyta</taxon>
        <taxon>Magnoliopsida</taxon>
        <taxon>eudicotyledons</taxon>
        <taxon>Gunneridae</taxon>
        <taxon>Pentapetalae</taxon>
        <taxon>asterids</taxon>
        <taxon>campanulids</taxon>
        <taxon>Escalloniales</taxon>
        <taxon>Escalloniaceae</taxon>
        <taxon>Escallonia</taxon>
    </lineage>
</organism>
<protein>
    <recommendedName>
        <fullName evidence="2">Transposase Tnp1/En/Spm-like domain-containing protein</fullName>
    </recommendedName>
</protein>
<dbReference type="GO" id="GO:0048367">
    <property type="term" value="P:shoot system development"/>
    <property type="evidence" value="ECO:0007669"/>
    <property type="project" value="InterPro"/>
</dbReference>
<evidence type="ECO:0000256" key="1">
    <source>
        <dbReference type="SAM" id="MobiDB-lite"/>
    </source>
</evidence>